<gene>
    <name evidence="1" type="ORF">ITX54_05450</name>
</gene>
<dbReference type="Pfam" id="PF13692">
    <property type="entry name" value="Glyco_trans_1_4"/>
    <property type="match status" value="1"/>
</dbReference>
<accession>A0AA40WZS6</accession>
<dbReference type="PANTHER" id="PTHR12526:SF630">
    <property type="entry name" value="GLYCOSYLTRANSFERASE"/>
    <property type="match status" value="1"/>
</dbReference>
<comment type="caution">
    <text evidence="1">The sequence shown here is derived from an EMBL/GenBank/DDBJ whole genome shotgun (WGS) entry which is preliminary data.</text>
</comment>
<evidence type="ECO:0000313" key="1">
    <source>
        <dbReference type="EMBL" id="MBF6636108.1"/>
    </source>
</evidence>
<dbReference type="PANTHER" id="PTHR12526">
    <property type="entry name" value="GLYCOSYLTRANSFERASE"/>
    <property type="match status" value="1"/>
</dbReference>
<sequence>METDNKEIVLLSTADWDNPFWTNKQHVAVEFARRGYKVLYIDSLGLRAPSLNKKDFGRIVKKLLKVVRPPKKVQENIWVWSPVTLPWNAYRPVRFFNKFYLSLCVKVWSKLLGFKKPWLWTYNPLTTEFLKPDDFSKTIYHCVDEIKAQPGMPIDILEREEKTLLKRADIIFVTAPQLKESRLQWNDNIHYFSNVADFLHFNKALTEDYPIPDDIKAIKAPILGFVGAVSAYKINMDLLCHLAKSRPEYNIVIIGEVGEGDPSTKVHLLREYPNIHLLGPRSYSLLPKYLKHFDVALLPNNLNEYTDNMFPMKFFEYLAAGKPIVSVDLSSIKEFHHIVKIGRSAEEFVQAVDEVLKGDVASLSDRLHLAKEYTYEIRTAKMLKMIDE</sequence>
<reference evidence="1" key="1">
    <citation type="submission" date="2020-11" db="EMBL/GenBank/DDBJ databases">
        <authorList>
            <person name="Lee S.D."/>
        </authorList>
    </citation>
    <scope>NUCLEOTIDE SEQUENCE</scope>
    <source>
        <strain evidence="1">SAP-2</strain>
    </source>
</reference>
<organism evidence="1 2">
    <name type="scientific">Rouxiella silvae</name>
    <dbReference type="NCBI Taxonomy" id="1646373"/>
    <lineage>
        <taxon>Bacteria</taxon>
        <taxon>Pseudomonadati</taxon>
        <taxon>Pseudomonadota</taxon>
        <taxon>Gammaproteobacteria</taxon>
        <taxon>Enterobacterales</taxon>
        <taxon>Yersiniaceae</taxon>
        <taxon>Rouxiella</taxon>
    </lineage>
</organism>
<dbReference type="SUPFAM" id="SSF53756">
    <property type="entry name" value="UDP-Glycosyltransferase/glycogen phosphorylase"/>
    <property type="match status" value="1"/>
</dbReference>
<dbReference type="Proteomes" id="UP000705283">
    <property type="component" value="Unassembled WGS sequence"/>
</dbReference>
<evidence type="ECO:0000313" key="2">
    <source>
        <dbReference type="Proteomes" id="UP000705283"/>
    </source>
</evidence>
<name>A0AA40WZS6_9GAMM</name>
<protein>
    <submittedName>
        <fullName evidence="1">Glycosyltransferase</fullName>
    </submittedName>
</protein>
<dbReference type="EMBL" id="JADMKS010000002">
    <property type="protein sequence ID" value="MBF6636108.1"/>
    <property type="molecule type" value="Genomic_DNA"/>
</dbReference>
<dbReference type="Gene3D" id="3.40.50.2000">
    <property type="entry name" value="Glycogen Phosphorylase B"/>
    <property type="match status" value="1"/>
</dbReference>
<proteinExistence type="predicted"/>
<reference evidence="1" key="2">
    <citation type="submission" date="2022-09" db="EMBL/GenBank/DDBJ databases">
        <title>Rouxiella aceris sp. nov., isolated from tree sap and emended description of the genus Rhouxiella.</title>
        <authorList>
            <person name="Kim I.S."/>
        </authorList>
    </citation>
    <scope>NUCLEOTIDE SEQUENCE</scope>
    <source>
        <strain evidence="1">SAP-2</strain>
    </source>
</reference>
<dbReference type="Gene3D" id="3.40.50.11010">
    <property type="match status" value="2"/>
</dbReference>
<dbReference type="AlphaFoldDB" id="A0AA40WZS6"/>
<dbReference type="RefSeq" id="WP_194977624.1">
    <property type="nucleotide sequence ID" value="NZ_JADMKS010000002.1"/>
</dbReference>